<organism evidence="2 3">
    <name type="scientific">Galerina marginata (strain CBS 339.88)</name>
    <dbReference type="NCBI Taxonomy" id="685588"/>
    <lineage>
        <taxon>Eukaryota</taxon>
        <taxon>Fungi</taxon>
        <taxon>Dikarya</taxon>
        <taxon>Basidiomycota</taxon>
        <taxon>Agaricomycotina</taxon>
        <taxon>Agaricomycetes</taxon>
        <taxon>Agaricomycetidae</taxon>
        <taxon>Agaricales</taxon>
        <taxon>Agaricineae</taxon>
        <taxon>Strophariaceae</taxon>
        <taxon>Galerina</taxon>
    </lineage>
</organism>
<name>A0A067S6E1_GALM3</name>
<accession>A0A067S6E1</accession>
<dbReference type="EMBL" id="KL142449">
    <property type="protein sequence ID" value="KDR65427.1"/>
    <property type="molecule type" value="Genomic_DNA"/>
</dbReference>
<evidence type="ECO:0000313" key="2">
    <source>
        <dbReference type="EMBL" id="KDR65427.1"/>
    </source>
</evidence>
<dbReference type="HOGENOM" id="CLU_2333763_0_0_1"/>
<feature type="region of interest" description="Disordered" evidence="1">
    <location>
        <begin position="39"/>
        <end position="71"/>
    </location>
</feature>
<gene>
    <name evidence="2" type="ORF">GALMADRAFT_232930</name>
</gene>
<evidence type="ECO:0000256" key="1">
    <source>
        <dbReference type="SAM" id="MobiDB-lite"/>
    </source>
</evidence>
<reference evidence="3" key="1">
    <citation type="journal article" date="2014" name="Proc. Natl. Acad. Sci. U.S.A.">
        <title>Extensive sampling of basidiomycete genomes demonstrates inadequacy of the white-rot/brown-rot paradigm for wood decay fungi.</title>
        <authorList>
            <person name="Riley R."/>
            <person name="Salamov A.A."/>
            <person name="Brown D.W."/>
            <person name="Nagy L.G."/>
            <person name="Floudas D."/>
            <person name="Held B.W."/>
            <person name="Levasseur A."/>
            <person name="Lombard V."/>
            <person name="Morin E."/>
            <person name="Otillar R."/>
            <person name="Lindquist E.A."/>
            <person name="Sun H."/>
            <person name="LaButti K.M."/>
            <person name="Schmutz J."/>
            <person name="Jabbour D."/>
            <person name="Luo H."/>
            <person name="Baker S.E."/>
            <person name="Pisabarro A.G."/>
            <person name="Walton J.D."/>
            <person name="Blanchette R.A."/>
            <person name="Henrissat B."/>
            <person name="Martin F."/>
            <person name="Cullen D."/>
            <person name="Hibbett D.S."/>
            <person name="Grigoriev I.V."/>
        </authorList>
    </citation>
    <scope>NUCLEOTIDE SEQUENCE [LARGE SCALE GENOMIC DNA]</scope>
    <source>
        <strain evidence="3">CBS 339.88</strain>
    </source>
</reference>
<proteinExistence type="predicted"/>
<dbReference type="AlphaFoldDB" id="A0A067S6E1"/>
<protein>
    <submittedName>
        <fullName evidence="2">Uncharacterized protein</fullName>
    </submittedName>
</protein>
<keyword evidence="3" id="KW-1185">Reference proteome</keyword>
<sequence>MQTNPPFRGRWASRGPRFVYSAIPRTAVPLPIPTHFADDGIHWDSHNHGPQSAPTNHARPPIPHSPTTSKTRCRNAIRERFVSHPPPVLPPTRRHVLL</sequence>
<evidence type="ECO:0000313" key="3">
    <source>
        <dbReference type="Proteomes" id="UP000027222"/>
    </source>
</evidence>
<dbReference type="Proteomes" id="UP000027222">
    <property type="component" value="Unassembled WGS sequence"/>
</dbReference>